<dbReference type="InterPro" id="IPR007269">
    <property type="entry name" value="ICMT_MeTrfase"/>
</dbReference>
<dbReference type="GeneID" id="9378274"/>
<dbReference type="KEGG" id="cci:CC1G_14926"/>
<dbReference type="EC" id="2.1.1.100" evidence="5"/>
<keyword evidence="5" id="KW-0808">Transferase</keyword>
<dbReference type="Pfam" id="PF04140">
    <property type="entry name" value="ICMT"/>
    <property type="match status" value="1"/>
</dbReference>
<evidence type="ECO:0000256" key="3">
    <source>
        <dbReference type="ARBA" id="ARBA00022989"/>
    </source>
</evidence>
<keyword evidence="2 5" id="KW-0812">Transmembrane</keyword>
<dbReference type="HOGENOM" id="CLU_065200_6_2_1"/>
<evidence type="ECO:0000256" key="1">
    <source>
        <dbReference type="ARBA" id="ARBA00004141"/>
    </source>
</evidence>
<dbReference type="EMBL" id="AACS02000007">
    <property type="protein sequence ID" value="EFI27454.1"/>
    <property type="molecule type" value="Genomic_DNA"/>
</dbReference>
<dbReference type="OrthoDB" id="422086at2759"/>
<dbReference type="VEuPathDB" id="FungiDB:CC1G_14926"/>
<keyword evidence="3 5" id="KW-1133">Transmembrane helix</keyword>
<dbReference type="Proteomes" id="UP000001861">
    <property type="component" value="Unassembled WGS sequence"/>
</dbReference>
<protein>
    <recommendedName>
        <fullName evidence="5">Protein-S-isoprenylcysteine O-methyltransferase</fullName>
        <ecNumber evidence="5">2.1.1.100</ecNumber>
    </recommendedName>
</protein>
<dbReference type="AlphaFoldDB" id="D6RNZ1"/>
<reference evidence="6 7" key="1">
    <citation type="journal article" date="2010" name="Proc. Natl. Acad. Sci. U.S.A.">
        <title>Insights into evolution of multicellular fungi from the assembled chromosomes of the mushroom Coprinopsis cinerea (Coprinus cinereus).</title>
        <authorList>
            <person name="Stajich J.E."/>
            <person name="Wilke S.K."/>
            <person name="Ahren D."/>
            <person name="Au C.H."/>
            <person name="Birren B.W."/>
            <person name="Borodovsky M."/>
            <person name="Burns C."/>
            <person name="Canback B."/>
            <person name="Casselton L.A."/>
            <person name="Cheng C.K."/>
            <person name="Deng J."/>
            <person name="Dietrich F.S."/>
            <person name="Fargo D.C."/>
            <person name="Farman M.L."/>
            <person name="Gathman A.C."/>
            <person name="Goldberg J."/>
            <person name="Guigo R."/>
            <person name="Hoegger P.J."/>
            <person name="Hooker J.B."/>
            <person name="Huggins A."/>
            <person name="James T.Y."/>
            <person name="Kamada T."/>
            <person name="Kilaru S."/>
            <person name="Kodira C."/>
            <person name="Kues U."/>
            <person name="Kupfer D."/>
            <person name="Kwan H.S."/>
            <person name="Lomsadze A."/>
            <person name="Li W."/>
            <person name="Lilly W.W."/>
            <person name="Ma L.J."/>
            <person name="Mackey A.J."/>
            <person name="Manning G."/>
            <person name="Martin F."/>
            <person name="Muraguchi H."/>
            <person name="Natvig D.O."/>
            <person name="Palmerini H."/>
            <person name="Ramesh M.A."/>
            <person name="Rehmeyer C.J."/>
            <person name="Roe B.A."/>
            <person name="Shenoy N."/>
            <person name="Stanke M."/>
            <person name="Ter-Hovhannisyan V."/>
            <person name="Tunlid A."/>
            <person name="Velagapudi R."/>
            <person name="Vision T.J."/>
            <person name="Zeng Q."/>
            <person name="Zolan M.E."/>
            <person name="Pukkila P.J."/>
        </authorList>
    </citation>
    <scope>NUCLEOTIDE SEQUENCE [LARGE SCALE GENOMIC DNA]</scope>
    <source>
        <strain evidence="7">Okayama-7 / 130 / ATCC MYA-4618 / FGSC 9003</strain>
    </source>
</reference>
<dbReference type="InterPro" id="IPR052527">
    <property type="entry name" value="Metal_cation-efflux_comp"/>
</dbReference>
<comment type="caution">
    <text evidence="6">The sequence shown here is derived from an EMBL/GenBank/DDBJ whole genome shotgun (WGS) entry which is preliminary data.</text>
</comment>
<organism evidence="6 7">
    <name type="scientific">Coprinopsis cinerea (strain Okayama-7 / 130 / ATCC MYA-4618 / FGSC 9003)</name>
    <name type="common">Inky cap fungus</name>
    <name type="synonym">Hormographiella aspergillata</name>
    <dbReference type="NCBI Taxonomy" id="240176"/>
    <lineage>
        <taxon>Eukaryota</taxon>
        <taxon>Fungi</taxon>
        <taxon>Dikarya</taxon>
        <taxon>Basidiomycota</taxon>
        <taxon>Agaricomycotina</taxon>
        <taxon>Agaricomycetes</taxon>
        <taxon>Agaricomycetidae</taxon>
        <taxon>Agaricales</taxon>
        <taxon>Agaricineae</taxon>
        <taxon>Psathyrellaceae</taxon>
        <taxon>Coprinopsis</taxon>
    </lineage>
</organism>
<sequence>MGPFFVFNLHIYPAHKLIQHGPYCIVRHPSYFALLFILTGACLNLLAEGSLFFSSGLLACEAGRIGVGLMIGSVAATTVGLIVGIEKEEELLEREFKDEWRGYTKRVPYRIIPFVF</sequence>
<evidence type="ECO:0000256" key="5">
    <source>
        <dbReference type="RuleBase" id="RU362022"/>
    </source>
</evidence>
<dbReference type="GO" id="GO:0005789">
    <property type="term" value="C:endoplasmic reticulum membrane"/>
    <property type="evidence" value="ECO:0007669"/>
    <property type="project" value="UniProtKB-SubCell"/>
</dbReference>
<dbReference type="PANTHER" id="PTHR43847:SF1">
    <property type="entry name" value="BLL3993 PROTEIN"/>
    <property type="match status" value="1"/>
</dbReference>
<comment type="subcellular location">
    <subcellularLocation>
        <location evidence="5">Endoplasmic reticulum membrane</location>
        <topology evidence="5">Multi-pass membrane protein</topology>
    </subcellularLocation>
    <subcellularLocation>
        <location evidence="1">Membrane</location>
        <topology evidence="1">Multi-pass membrane protein</topology>
    </subcellularLocation>
</comment>
<evidence type="ECO:0000313" key="6">
    <source>
        <dbReference type="EMBL" id="EFI27454.1"/>
    </source>
</evidence>
<keyword evidence="4 5" id="KW-0472">Membrane</keyword>
<name>D6RNZ1_COPC7</name>
<comment type="catalytic activity">
    <reaction evidence="5">
        <text>[protein]-C-terminal S-[(2E,6E)-farnesyl]-L-cysteine + S-adenosyl-L-methionine = [protein]-C-terminal S-[(2E,6E)-farnesyl]-L-cysteine methyl ester + S-adenosyl-L-homocysteine</text>
        <dbReference type="Rhea" id="RHEA:21672"/>
        <dbReference type="Rhea" id="RHEA-COMP:12125"/>
        <dbReference type="Rhea" id="RHEA-COMP:12126"/>
        <dbReference type="ChEBI" id="CHEBI:57856"/>
        <dbReference type="ChEBI" id="CHEBI:59789"/>
        <dbReference type="ChEBI" id="CHEBI:90510"/>
        <dbReference type="ChEBI" id="CHEBI:90511"/>
        <dbReference type="EC" id="2.1.1.100"/>
    </reaction>
</comment>
<comment type="caution">
    <text evidence="5">Lacks conserved residue(s) required for the propagation of feature annotation.</text>
</comment>
<keyword evidence="5" id="KW-0489">Methyltransferase</keyword>
<dbReference type="InParanoid" id="D6RNZ1"/>
<dbReference type="GO" id="GO:0032259">
    <property type="term" value="P:methylation"/>
    <property type="evidence" value="ECO:0007669"/>
    <property type="project" value="UniProtKB-KW"/>
</dbReference>
<evidence type="ECO:0000256" key="4">
    <source>
        <dbReference type="ARBA" id="ARBA00023136"/>
    </source>
</evidence>
<keyword evidence="5" id="KW-0949">S-adenosyl-L-methionine</keyword>
<dbReference type="GO" id="GO:0004671">
    <property type="term" value="F:protein C-terminal S-isoprenylcysteine carboxyl O-methyltransferase activity"/>
    <property type="evidence" value="ECO:0007669"/>
    <property type="project" value="UniProtKB-EC"/>
</dbReference>
<gene>
    <name evidence="6" type="ORF">CC1G_14926</name>
</gene>
<keyword evidence="7" id="KW-1185">Reference proteome</keyword>
<accession>D6RNZ1</accession>
<evidence type="ECO:0000313" key="7">
    <source>
        <dbReference type="Proteomes" id="UP000001861"/>
    </source>
</evidence>
<feature type="transmembrane region" description="Helical" evidence="5">
    <location>
        <begin position="65"/>
        <end position="85"/>
    </location>
</feature>
<dbReference type="OMA" id="QFGKQWD"/>
<dbReference type="PANTHER" id="PTHR43847">
    <property type="entry name" value="BLL3993 PROTEIN"/>
    <property type="match status" value="1"/>
</dbReference>
<feature type="transmembrane region" description="Helical" evidence="5">
    <location>
        <begin position="31"/>
        <end position="53"/>
    </location>
</feature>
<comment type="similarity">
    <text evidence="5">Belongs to the class VI-like SAM-binding methyltransferase superfamily. Isoprenylcysteine carboxyl methyltransferase family.</text>
</comment>
<dbReference type="RefSeq" id="XP_002910948.1">
    <property type="nucleotide sequence ID" value="XM_002910902.1"/>
</dbReference>
<dbReference type="Gene3D" id="1.20.120.1630">
    <property type="match status" value="1"/>
</dbReference>
<keyword evidence="5" id="KW-0256">Endoplasmic reticulum</keyword>
<evidence type="ECO:0000256" key="2">
    <source>
        <dbReference type="ARBA" id="ARBA00022692"/>
    </source>
</evidence>
<proteinExistence type="inferred from homology"/>